<dbReference type="GO" id="GO:0005886">
    <property type="term" value="C:plasma membrane"/>
    <property type="evidence" value="ECO:0007669"/>
    <property type="project" value="UniProtKB-SubCell"/>
</dbReference>
<feature type="transmembrane region" description="Helical" evidence="9">
    <location>
        <begin position="35"/>
        <end position="56"/>
    </location>
</feature>
<proteinExistence type="inferred from homology"/>
<evidence type="ECO:0000256" key="7">
    <source>
        <dbReference type="ARBA" id="ARBA00023136"/>
    </source>
</evidence>
<feature type="transmembrane region" description="Helical" evidence="9">
    <location>
        <begin position="6"/>
        <end position="28"/>
    </location>
</feature>
<evidence type="ECO:0000256" key="8">
    <source>
        <dbReference type="ARBA" id="ARBA00037998"/>
    </source>
</evidence>
<protein>
    <submittedName>
        <fullName evidence="10">Inner-membrane translocator</fullName>
    </submittedName>
</protein>
<keyword evidence="6 9" id="KW-1133">Transmembrane helix</keyword>
<evidence type="ECO:0000256" key="9">
    <source>
        <dbReference type="SAM" id="Phobius"/>
    </source>
</evidence>
<dbReference type="OrthoDB" id="3572933at2"/>
<keyword evidence="2" id="KW-0813">Transport</keyword>
<evidence type="ECO:0000313" key="10">
    <source>
        <dbReference type="EMBL" id="SAK45733.1"/>
    </source>
</evidence>
<keyword evidence="5" id="KW-0029">Amino-acid transport</keyword>
<keyword evidence="11" id="KW-1185">Reference proteome</keyword>
<feature type="transmembrane region" description="Helical" evidence="9">
    <location>
        <begin position="199"/>
        <end position="218"/>
    </location>
</feature>
<comment type="similarity">
    <text evidence="8">Belongs to the binding-protein-dependent transport system permease family. LivHM subfamily.</text>
</comment>
<dbReference type="InterPro" id="IPR052157">
    <property type="entry name" value="BCAA_transport_permease"/>
</dbReference>
<evidence type="ECO:0000256" key="6">
    <source>
        <dbReference type="ARBA" id="ARBA00022989"/>
    </source>
</evidence>
<evidence type="ECO:0000256" key="2">
    <source>
        <dbReference type="ARBA" id="ARBA00022448"/>
    </source>
</evidence>
<keyword evidence="3" id="KW-1003">Cell membrane</keyword>
<dbReference type="InterPro" id="IPR001851">
    <property type="entry name" value="ABC_transp_permease"/>
</dbReference>
<evidence type="ECO:0000256" key="1">
    <source>
        <dbReference type="ARBA" id="ARBA00004651"/>
    </source>
</evidence>
<keyword evidence="7 9" id="KW-0472">Membrane</keyword>
<dbReference type="EMBL" id="FCOX02000002">
    <property type="protein sequence ID" value="SAK45733.1"/>
    <property type="molecule type" value="Genomic_DNA"/>
</dbReference>
<dbReference type="CDD" id="cd06582">
    <property type="entry name" value="TM_PBP1_LivH_like"/>
    <property type="match status" value="1"/>
</dbReference>
<keyword evidence="4 9" id="KW-0812">Transmembrane</keyword>
<evidence type="ECO:0000256" key="5">
    <source>
        <dbReference type="ARBA" id="ARBA00022970"/>
    </source>
</evidence>
<dbReference type="AlphaFoldDB" id="A0A157ZJQ2"/>
<dbReference type="PANTHER" id="PTHR11795">
    <property type="entry name" value="BRANCHED-CHAIN AMINO ACID TRANSPORT SYSTEM PERMEASE PROTEIN LIVH"/>
    <property type="match status" value="1"/>
</dbReference>
<reference evidence="10" key="1">
    <citation type="submission" date="2016-01" db="EMBL/GenBank/DDBJ databases">
        <authorList>
            <person name="Peeters C."/>
        </authorList>
    </citation>
    <scope>NUCLEOTIDE SEQUENCE</scope>
    <source>
        <strain evidence="10">LMG 29321</strain>
    </source>
</reference>
<accession>A0A157ZJQ2</accession>
<sequence length="294" mass="31095">MEIFGMPLQAVSGQLVLGLMNGCFYAVLSLGLSLIFGLLNVINFTHGAFFMLGALFAWMGTNYFGLDYWLMLVIAPLAVGAVGVMVERSMLRRLYKLDHLYGLLLTLGVTLIFEGTSRSVYGVSGMSYAAPDSLARAVDLGFMMLPAYRAWVVVASLGVCAVAWWAIERTQLGALLRAATENPRLVAAFGVDVPRMVSLSYGFGVAIAAFAGVLAAPVMQVSPLMGQSVIITVFAIVVIGGMGSIAGSVLTSLALGVLESLTKLFYPEASATVVFAVMALVLLVRPAGLFGQSK</sequence>
<organism evidence="10 11">
    <name type="scientific">Caballeronia calidae</name>
    <dbReference type="NCBI Taxonomy" id="1777139"/>
    <lineage>
        <taxon>Bacteria</taxon>
        <taxon>Pseudomonadati</taxon>
        <taxon>Pseudomonadota</taxon>
        <taxon>Betaproteobacteria</taxon>
        <taxon>Burkholderiales</taxon>
        <taxon>Burkholderiaceae</taxon>
        <taxon>Caballeronia</taxon>
    </lineage>
</organism>
<feature type="transmembrane region" description="Helical" evidence="9">
    <location>
        <begin position="68"/>
        <end position="86"/>
    </location>
</feature>
<dbReference type="GO" id="GO:0006865">
    <property type="term" value="P:amino acid transport"/>
    <property type="evidence" value="ECO:0007669"/>
    <property type="project" value="UniProtKB-KW"/>
</dbReference>
<gene>
    <name evidence="10" type="ORF">AWB78_00644</name>
</gene>
<evidence type="ECO:0000256" key="4">
    <source>
        <dbReference type="ARBA" id="ARBA00022692"/>
    </source>
</evidence>
<dbReference type="Proteomes" id="UP000071859">
    <property type="component" value="Unassembled WGS sequence"/>
</dbReference>
<dbReference type="RefSeq" id="WP_062602174.1">
    <property type="nucleotide sequence ID" value="NZ_FCOX02000002.1"/>
</dbReference>
<feature type="transmembrane region" description="Helical" evidence="9">
    <location>
        <begin position="150"/>
        <end position="167"/>
    </location>
</feature>
<feature type="transmembrane region" description="Helical" evidence="9">
    <location>
        <begin position="264"/>
        <end position="284"/>
    </location>
</feature>
<name>A0A157ZJQ2_9BURK</name>
<feature type="transmembrane region" description="Helical" evidence="9">
    <location>
        <begin position="230"/>
        <end position="258"/>
    </location>
</feature>
<comment type="caution">
    <text evidence="10">The sequence shown here is derived from an EMBL/GenBank/DDBJ whole genome shotgun (WGS) entry which is preliminary data.</text>
</comment>
<comment type="subcellular location">
    <subcellularLocation>
        <location evidence="1">Cell membrane</location>
        <topology evidence="1">Multi-pass membrane protein</topology>
    </subcellularLocation>
</comment>
<dbReference type="Pfam" id="PF02653">
    <property type="entry name" value="BPD_transp_2"/>
    <property type="match status" value="1"/>
</dbReference>
<evidence type="ECO:0000313" key="11">
    <source>
        <dbReference type="Proteomes" id="UP000071859"/>
    </source>
</evidence>
<dbReference type="PANTHER" id="PTHR11795:SF442">
    <property type="entry name" value="ABC TRANSPORTER ATP-BINDING PROTEIN"/>
    <property type="match status" value="1"/>
</dbReference>
<evidence type="ECO:0000256" key="3">
    <source>
        <dbReference type="ARBA" id="ARBA00022475"/>
    </source>
</evidence>
<dbReference type="GO" id="GO:0022857">
    <property type="term" value="F:transmembrane transporter activity"/>
    <property type="evidence" value="ECO:0007669"/>
    <property type="project" value="InterPro"/>
</dbReference>